<accession>A0AAU9K569</accession>
<evidence type="ECO:0000313" key="1">
    <source>
        <dbReference type="EMBL" id="CAG9334943.1"/>
    </source>
</evidence>
<reference evidence="1" key="1">
    <citation type="submission" date="2021-09" db="EMBL/GenBank/DDBJ databases">
        <authorList>
            <consortium name="AG Swart"/>
            <person name="Singh M."/>
            <person name="Singh A."/>
            <person name="Seah K."/>
            <person name="Emmerich C."/>
        </authorList>
    </citation>
    <scope>NUCLEOTIDE SEQUENCE</scope>
    <source>
        <strain evidence="1">ATCC30299</strain>
    </source>
</reference>
<evidence type="ECO:0000313" key="2">
    <source>
        <dbReference type="Proteomes" id="UP001162131"/>
    </source>
</evidence>
<dbReference type="EMBL" id="CAJZBQ010000060">
    <property type="protein sequence ID" value="CAG9334943.1"/>
    <property type="molecule type" value="Genomic_DNA"/>
</dbReference>
<name>A0AAU9K569_9CILI</name>
<protein>
    <submittedName>
        <fullName evidence="1">Uncharacterized protein</fullName>
    </submittedName>
</protein>
<sequence length="97" mass="11231">MKIDSQLQCILDATKRETKGKVEDLNNQKIIIDIAIHFFKNRSKYSTNRAYKKRGSNPACWGLENRNQQSLWQNAGFVFITKAKCKITHIKYLAGLK</sequence>
<proteinExistence type="predicted"/>
<comment type="caution">
    <text evidence="1">The sequence shown here is derived from an EMBL/GenBank/DDBJ whole genome shotgun (WGS) entry which is preliminary data.</text>
</comment>
<organism evidence="1 2">
    <name type="scientific">Blepharisma stoltei</name>
    <dbReference type="NCBI Taxonomy" id="1481888"/>
    <lineage>
        <taxon>Eukaryota</taxon>
        <taxon>Sar</taxon>
        <taxon>Alveolata</taxon>
        <taxon>Ciliophora</taxon>
        <taxon>Postciliodesmatophora</taxon>
        <taxon>Heterotrichea</taxon>
        <taxon>Heterotrichida</taxon>
        <taxon>Blepharismidae</taxon>
        <taxon>Blepharisma</taxon>
    </lineage>
</organism>
<gene>
    <name evidence="1" type="ORF">BSTOLATCC_MIC62524</name>
</gene>
<keyword evidence="2" id="KW-1185">Reference proteome</keyword>
<dbReference type="AlphaFoldDB" id="A0AAU9K569"/>
<dbReference type="Proteomes" id="UP001162131">
    <property type="component" value="Unassembled WGS sequence"/>
</dbReference>